<reference evidence="6 7" key="1">
    <citation type="submission" date="2020-01" db="EMBL/GenBank/DDBJ databases">
        <authorList>
            <person name="Kim M.K."/>
        </authorList>
    </citation>
    <scope>NUCLEOTIDE SEQUENCE [LARGE SCALE GENOMIC DNA]</scope>
    <source>
        <strain evidence="6 7">172606-1</strain>
    </source>
</reference>
<dbReference type="Gene3D" id="3.40.720.10">
    <property type="entry name" value="Alkaline Phosphatase, subunit A"/>
    <property type="match status" value="1"/>
</dbReference>
<dbReference type="InterPro" id="IPR000917">
    <property type="entry name" value="Sulfatase_N"/>
</dbReference>
<dbReference type="RefSeq" id="WP_162441805.1">
    <property type="nucleotide sequence ID" value="NZ_CP048222.1"/>
</dbReference>
<dbReference type="InterPro" id="IPR050738">
    <property type="entry name" value="Sulfatase"/>
</dbReference>
<comment type="similarity">
    <text evidence="1">Belongs to the sulfatase family.</text>
</comment>
<dbReference type="PANTHER" id="PTHR42693:SF53">
    <property type="entry name" value="ENDO-4-O-SULFATASE"/>
    <property type="match status" value="1"/>
</dbReference>
<dbReference type="EMBL" id="CP048222">
    <property type="protein sequence ID" value="QHT65725.1"/>
    <property type="molecule type" value="Genomic_DNA"/>
</dbReference>
<keyword evidence="2" id="KW-0378">Hydrolase</keyword>
<keyword evidence="4" id="KW-0812">Transmembrane</keyword>
<feature type="transmembrane region" description="Helical" evidence="4">
    <location>
        <begin position="6"/>
        <end position="26"/>
    </location>
</feature>
<dbReference type="InterPro" id="IPR017850">
    <property type="entry name" value="Alkaline_phosphatase_core_sf"/>
</dbReference>
<keyword evidence="7" id="KW-1185">Reference proteome</keyword>
<evidence type="ECO:0000313" key="7">
    <source>
        <dbReference type="Proteomes" id="UP000480178"/>
    </source>
</evidence>
<keyword evidence="4" id="KW-1133">Transmembrane helix</keyword>
<organism evidence="6 7">
    <name type="scientific">Rhodocytophaga rosea</name>
    <dbReference type="NCBI Taxonomy" id="2704465"/>
    <lineage>
        <taxon>Bacteria</taxon>
        <taxon>Pseudomonadati</taxon>
        <taxon>Bacteroidota</taxon>
        <taxon>Cytophagia</taxon>
        <taxon>Cytophagales</taxon>
        <taxon>Rhodocytophagaceae</taxon>
        <taxon>Rhodocytophaga</taxon>
    </lineage>
</organism>
<evidence type="ECO:0000313" key="6">
    <source>
        <dbReference type="EMBL" id="QHT65725.1"/>
    </source>
</evidence>
<evidence type="ECO:0000256" key="2">
    <source>
        <dbReference type="ARBA" id="ARBA00022801"/>
    </source>
</evidence>
<dbReference type="Gene3D" id="3.30.1120.10">
    <property type="match status" value="1"/>
</dbReference>
<gene>
    <name evidence="6" type="ORF">GXP67_03105</name>
</gene>
<keyword evidence="4" id="KW-0472">Membrane</keyword>
<dbReference type="SUPFAM" id="SSF53649">
    <property type="entry name" value="Alkaline phosphatase-like"/>
    <property type="match status" value="1"/>
</dbReference>
<evidence type="ECO:0000259" key="5">
    <source>
        <dbReference type="Pfam" id="PF00884"/>
    </source>
</evidence>
<dbReference type="GO" id="GO:0004065">
    <property type="term" value="F:arylsulfatase activity"/>
    <property type="evidence" value="ECO:0007669"/>
    <property type="project" value="TreeGrafter"/>
</dbReference>
<dbReference type="CDD" id="cd16026">
    <property type="entry name" value="GALNS_like"/>
    <property type="match status" value="1"/>
</dbReference>
<protein>
    <submittedName>
        <fullName evidence="6">Sulfatase</fullName>
    </submittedName>
</protein>
<accession>A0A6C0GCN8</accession>
<dbReference type="AlphaFoldDB" id="A0A6C0GCN8"/>
<dbReference type="Pfam" id="PF14707">
    <property type="entry name" value="Sulfatase_C"/>
    <property type="match status" value="1"/>
</dbReference>
<evidence type="ECO:0000256" key="1">
    <source>
        <dbReference type="ARBA" id="ARBA00008779"/>
    </source>
</evidence>
<name>A0A6C0GCN8_9BACT</name>
<feature type="region of interest" description="Disordered" evidence="3">
    <location>
        <begin position="461"/>
        <end position="484"/>
    </location>
</feature>
<evidence type="ECO:0000256" key="4">
    <source>
        <dbReference type="SAM" id="Phobius"/>
    </source>
</evidence>
<dbReference type="Pfam" id="PF00884">
    <property type="entry name" value="Sulfatase"/>
    <property type="match status" value="1"/>
</dbReference>
<proteinExistence type="inferred from homology"/>
<feature type="domain" description="Sulfatase N-terminal" evidence="5">
    <location>
        <begin position="34"/>
        <end position="346"/>
    </location>
</feature>
<dbReference type="PANTHER" id="PTHR42693">
    <property type="entry name" value="ARYLSULFATASE FAMILY MEMBER"/>
    <property type="match status" value="1"/>
</dbReference>
<dbReference type="KEGG" id="rhoz:GXP67_03105"/>
<dbReference type="Proteomes" id="UP000480178">
    <property type="component" value="Chromosome"/>
</dbReference>
<sequence>MLGRHLYSILIAGCVVLTCLFTGAYISKQADSRPNVVLFFIDDLGYGDLSSYGAMSYRTPHLDQMAVEGTRFTNFLAAQAVCSASRAAILTGCYPNRVGMSGALGPNSRIGLNLQEETLAELLKARGYATGIFGKWHLGDDSTFLPLQHGFDEYFGVPYSHDMWPLHPNQAQANYPPLFWIEGSQRTKEIKTLEDAGEITSAITERALSFIRKHKKKPFFLYLPYPMPHVPLAASTPFRGKSKQGLFADVLTELDWSVGQVLQELKKQGLDKNTLVIFTSDNGPWLNYGDHAGSSGGFREGKGTSFEGGHRVPCIIRWPGVVTAGRVCNKLLTTMDILPTVVKLCGAGLPKNKIDGIEWVDLLKGNEQVNPRENFLYYYRRNSLEAVRKGDWKLVFAHPGRTYEGLLPGKDGQPGPLTENFSFPTALYNLRRDPGERYDVREQNPGIVAELEKLAEEARQDLGDDLQNRPGNNRRQAGVIDENR</sequence>
<evidence type="ECO:0000256" key="3">
    <source>
        <dbReference type="SAM" id="MobiDB-lite"/>
    </source>
</evidence>